<evidence type="ECO:0000256" key="8">
    <source>
        <dbReference type="ARBA" id="ARBA00032239"/>
    </source>
</evidence>
<dbReference type="InterPro" id="IPR020472">
    <property type="entry name" value="WD40_PAC1"/>
</dbReference>
<accession>A0ABD2NCK6</accession>
<keyword evidence="7" id="KW-0687">Ribonucleoprotein</keyword>
<evidence type="ECO:0000256" key="9">
    <source>
        <dbReference type="PROSITE-ProRule" id="PRU00221"/>
    </source>
</evidence>
<dbReference type="AlphaFoldDB" id="A0ABD2NCK6"/>
<reference evidence="12 13" key="1">
    <citation type="journal article" date="2021" name="BMC Biol.">
        <title>Horizontally acquired antibacterial genes associated with adaptive radiation of ladybird beetles.</title>
        <authorList>
            <person name="Li H.S."/>
            <person name="Tang X.F."/>
            <person name="Huang Y.H."/>
            <person name="Xu Z.Y."/>
            <person name="Chen M.L."/>
            <person name="Du X.Y."/>
            <person name="Qiu B.Y."/>
            <person name="Chen P.T."/>
            <person name="Zhang W."/>
            <person name="Slipinski A."/>
            <person name="Escalona H.E."/>
            <person name="Waterhouse R.M."/>
            <person name="Zwick A."/>
            <person name="Pang H."/>
        </authorList>
    </citation>
    <scope>NUCLEOTIDE SEQUENCE [LARGE SCALE GENOMIC DNA]</scope>
    <source>
        <strain evidence="12">SYSU2018</strain>
    </source>
</reference>
<evidence type="ECO:0000256" key="7">
    <source>
        <dbReference type="ARBA" id="ARBA00023274"/>
    </source>
</evidence>
<name>A0ABD2NCK6_9CUCU</name>
<feature type="repeat" description="WD" evidence="9">
    <location>
        <begin position="278"/>
        <end position="319"/>
    </location>
</feature>
<dbReference type="InterPro" id="IPR051733">
    <property type="entry name" value="WD_repeat_DCAF13/WDSOF1"/>
</dbReference>
<gene>
    <name evidence="12" type="ORF">HHI36_011766</name>
</gene>
<dbReference type="SUPFAM" id="SSF50978">
    <property type="entry name" value="WD40 repeat-like"/>
    <property type="match status" value="1"/>
</dbReference>
<evidence type="ECO:0000313" key="12">
    <source>
        <dbReference type="EMBL" id="KAL3276382.1"/>
    </source>
</evidence>
<keyword evidence="13" id="KW-1185">Reference proteome</keyword>
<evidence type="ECO:0000256" key="10">
    <source>
        <dbReference type="SAM" id="MobiDB-lite"/>
    </source>
</evidence>
<evidence type="ECO:0000256" key="2">
    <source>
        <dbReference type="ARBA" id="ARBA00005649"/>
    </source>
</evidence>
<dbReference type="InterPro" id="IPR007287">
    <property type="entry name" value="Sof1"/>
</dbReference>
<dbReference type="Pfam" id="PF00400">
    <property type="entry name" value="WD40"/>
    <property type="match status" value="4"/>
</dbReference>
<proteinExistence type="inferred from homology"/>
<dbReference type="Proteomes" id="UP001516400">
    <property type="component" value="Unassembled WGS sequence"/>
</dbReference>
<dbReference type="InterPro" id="IPR019775">
    <property type="entry name" value="WD40_repeat_CS"/>
</dbReference>
<dbReference type="FunFam" id="2.130.10.10:FF:000826">
    <property type="entry name" value="DDB1- and CUL4-associated factor 13"/>
    <property type="match status" value="1"/>
</dbReference>
<dbReference type="SMART" id="SM00320">
    <property type="entry name" value="WD40"/>
    <property type="match status" value="6"/>
</dbReference>
<protein>
    <recommendedName>
        <fullName evidence="3">DDB1- and CUL4-associated factor 13</fullName>
    </recommendedName>
    <alternativeName>
        <fullName evidence="8">WD repeat and SOF domain-containing protein 1</fullName>
    </alternativeName>
</protein>
<keyword evidence="5" id="KW-0677">Repeat</keyword>
<dbReference type="Pfam" id="PF04158">
    <property type="entry name" value="Sof1"/>
    <property type="match status" value="1"/>
</dbReference>
<keyword evidence="4 9" id="KW-0853">WD repeat</keyword>
<evidence type="ECO:0000256" key="1">
    <source>
        <dbReference type="ARBA" id="ARBA00004604"/>
    </source>
</evidence>
<dbReference type="PROSITE" id="PS00678">
    <property type="entry name" value="WD_REPEATS_1"/>
    <property type="match status" value="1"/>
</dbReference>
<dbReference type="InterPro" id="IPR036322">
    <property type="entry name" value="WD40_repeat_dom_sf"/>
</dbReference>
<feature type="repeat" description="WD" evidence="9">
    <location>
        <begin position="105"/>
        <end position="137"/>
    </location>
</feature>
<dbReference type="Gene3D" id="2.130.10.10">
    <property type="entry name" value="YVTN repeat-like/Quinoprotein amine dehydrogenase"/>
    <property type="match status" value="2"/>
</dbReference>
<comment type="subcellular location">
    <subcellularLocation>
        <location evidence="1">Nucleus</location>
        <location evidence="1">Nucleolus</location>
    </subcellularLocation>
</comment>
<evidence type="ECO:0000256" key="4">
    <source>
        <dbReference type="ARBA" id="ARBA00022574"/>
    </source>
</evidence>
<dbReference type="PANTHER" id="PTHR22851">
    <property type="entry name" value="U3 SMALL NUCLEOLAR RNA U3 SNORNA ASSOCIATED PROTEIN"/>
    <property type="match status" value="1"/>
</dbReference>
<evidence type="ECO:0000256" key="5">
    <source>
        <dbReference type="ARBA" id="ARBA00022737"/>
    </source>
</evidence>
<organism evidence="12 13">
    <name type="scientific">Cryptolaemus montrouzieri</name>
    <dbReference type="NCBI Taxonomy" id="559131"/>
    <lineage>
        <taxon>Eukaryota</taxon>
        <taxon>Metazoa</taxon>
        <taxon>Ecdysozoa</taxon>
        <taxon>Arthropoda</taxon>
        <taxon>Hexapoda</taxon>
        <taxon>Insecta</taxon>
        <taxon>Pterygota</taxon>
        <taxon>Neoptera</taxon>
        <taxon>Endopterygota</taxon>
        <taxon>Coleoptera</taxon>
        <taxon>Polyphaga</taxon>
        <taxon>Cucujiformia</taxon>
        <taxon>Coccinelloidea</taxon>
        <taxon>Coccinellidae</taxon>
        <taxon>Scymninae</taxon>
        <taxon>Scymnini</taxon>
        <taxon>Cryptolaemus</taxon>
    </lineage>
</organism>
<sequence>MKVKVLSRNPEEYLRETKYDIHKVPRNYDPELHPFEAAREYTRALNAVKLERVFAKPFVCNLDGHRDSVSCISKHPKQLSILTSGAYDGEIRIWDIPQQCCTRNFVAHEGIVRGISYNPRGEHFISLGDDKMIKTWSALKPQFGEEELPINTVISKTVLYGISHHRRDSTFATCGEVCQIWNETQNEPIKTFQWGVDSLHDIAFNPVETSLLACCASDRSIILYDMRDKSPLRKVVMKLRVNKLCWNPMEAYIFTTASEDFNLYSFDTRKLKHPINIHQDHVGAVTFVDYAPTGKEFVTGSYDKTIRIFEVDKGHSRDIYHTKRMQRLTCVQWTLDNKYIISGSDEMNIRIWKARASEKLGPLKPRERAALHYSEALKEKYASHPQVRRIKRHRQVPKHVFNAQNELRTIRQKNKRKEANIRNHSKPGSVPLVPERRKHTIQEHQ</sequence>
<dbReference type="FunFam" id="2.130.10.10:FF:000132">
    <property type="entry name" value="DDB1- and CUL4-associated factor 13"/>
    <property type="match status" value="1"/>
</dbReference>
<feature type="repeat" description="WD" evidence="9">
    <location>
        <begin position="62"/>
        <end position="96"/>
    </location>
</feature>
<dbReference type="PROSITE" id="PS50294">
    <property type="entry name" value="WD_REPEATS_REGION"/>
    <property type="match status" value="3"/>
</dbReference>
<evidence type="ECO:0000256" key="3">
    <source>
        <dbReference type="ARBA" id="ARBA00021762"/>
    </source>
</evidence>
<dbReference type="GO" id="GO:0005730">
    <property type="term" value="C:nucleolus"/>
    <property type="evidence" value="ECO:0007669"/>
    <property type="project" value="UniProtKB-SubCell"/>
</dbReference>
<feature type="repeat" description="WD" evidence="9">
    <location>
        <begin position="321"/>
        <end position="362"/>
    </location>
</feature>
<dbReference type="PROSITE" id="PS50082">
    <property type="entry name" value="WD_REPEATS_2"/>
    <property type="match status" value="4"/>
</dbReference>
<dbReference type="EMBL" id="JABFTP020000103">
    <property type="protein sequence ID" value="KAL3276382.1"/>
    <property type="molecule type" value="Genomic_DNA"/>
</dbReference>
<comment type="caution">
    <text evidence="12">The sequence shown here is derived from an EMBL/GenBank/DDBJ whole genome shotgun (WGS) entry which is preliminary data.</text>
</comment>
<dbReference type="PANTHER" id="PTHR22851:SF0">
    <property type="entry name" value="DDB1- AND CUL4-ASSOCIATED FACTOR 13"/>
    <property type="match status" value="1"/>
</dbReference>
<dbReference type="PRINTS" id="PR00320">
    <property type="entry name" value="GPROTEINBRPT"/>
</dbReference>
<evidence type="ECO:0000259" key="11">
    <source>
        <dbReference type="Pfam" id="PF04158"/>
    </source>
</evidence>
<dbReference type="InterPro" id="IPR001680">
    <property type="entry name" value="WD40_rpt"/>
</dbReference>
<evidence type="ECO:0000313" key="13">
    <source>
        <dbReference type="Proteomes" id="UP001516400"/>
    </source>
</evidence>
<dbReference type="GO" id="GO:1990904">
    <property type="term" value="C:ribonucleoprotein complex"/>
    <property type="evidence" value="ECO:0007669"/>
    <property type="project" value="UniProtKB-KW"/>
</dbReference>
<keyword evidence="6" id="KW-0539">Nucleus</keyword>
<dbReference type="CDD" id="cd00200">
    <property type="entry name" value="WD40"/>
    <property type="match status" value="1"/>
</dbReference>
<evidence type="ECO:0000256" key="6">
    <source>
        <dbReference type="ARBA" id="ARBA00023242"/>
    </source>
</evidence>
<feature type="domain" description="Sof1-like protein" evidence="11">
    <location>
        <begin position="354"/>
        <end position="439"/>
    </location>
</feature>
<feature type="region of interest" description="Disordered" evidence="10">
    <location>
        <begin position="412"/>
        <end position="445"/>
    </location>
</feature>
<comment type="similarity">
    <text evidence="2">Belongs to the WD repeat DCAF13/WDSOF1 family.</text>
</comment>
<dbReference type="InterPro" id="IPR015943">
    <property type="entry name" value="WD40/YVTN_repeat-like_dom_sf"/>
</dbReference>